<dbReference type="EC" id="3.-.-.-" evidence="2"/>
<dbReference type="GO" id="GO:0016787">
    <property type="term" value="F:hydrolase activity"/>
    <property type="evidence" value="ECO:0007669"/>
    <property type="project" value="UniProtKB-KW"/>
</dbReference>
<gene>
    <name evidence="2" type="ORF">WMO41_15355</name>
</gene>
<proteinExistence type="predicted"/>
<dbReference type="SUPFAM" id="SSF56281">
    <property type="entry name" value="Metallo-hydrolase/oxidoreductase"/>
    <property type="match status" value="1"/>
</dbReference>
<dbReference type="Pfam" id="PF00753">
    <property type="entry name" value="Lactamase_B"/>
    <property type="match status" value="1"/>
</dbReference>
<evidence type="ECO:0000259" key="1">
    <source>
        <dbReference type="SMART" id="SM00849"/>
    </source>
</evidence>
<dbReference type="SMART" id="SM00849">
    <property type="entry name" value="Lactamase_B"/>
    <property type="match status" value="1"/>
</dbReference>
<dbReference type="Gene3D" id="3.40.50.10890">
    <property type="match status" value="1"/>
</dbReference>
<dbReference type="PANTHER" id="PTHR11203">
    <property type="entry name" value="CLEAVAGE AND POLYADENYLATION SPECIFICITY FACTOR FAMILY MEMBER"/>
    <property type="match status" value="1"/>
</dbReference>
<protein>
    <submittedName>
        <fullName evidence="2">MBL fold metallo-hydrolase</fullName>
        <ecNumber evidence="2">3.-.-.-</ecNumber>
    </submittedName>
</protein>
<sequence>MSTVKLRIKGGYGEHGRSCFLVEYGREGHCYMVDCGIMDTDPYPYPSVTREELEKVDYIFMTHCHKDHSGAFSYFVENGFSGILVASAMTLCLGKIQYQRTHILCESPFDPVCGGGDIELGELRAEYGRSGHCPGGLWFKITDETVRAFFSGDYQEDSLFYACDAVKNQEAELAVIDCAHNHINSPARELRENITVRVSRSLAEGRSVIFPVPQYGRGLELFYMLKQAFPQAAVCVDRGFADCAGEMLKETWWYREGPLRAMQHVLADTCAKAIIPGQKDERGYDILLLADTHLKKKENAIYVREAVLRGSDIMVTGRVKCKSPVEQLLEEGTAFRCHFPHHQSRTDMEKMINENRFHTILPFHNNERDIIVRA</sequence>
<dbReference type="PANTHER" id="PTHR11203:SF37">
    <property type="entry name" value="INTEGRATOR COMPLEX SUBUNIT 11"/>
    <property type="match status" value="1"/>
</dbReference>
<evidence type="ECO:0000313" key="3">
    <source>
        <dbReference type="Proteomes" id="UP001437460"/>
    </source>
</evidence>
<dbReference type="Proteomes" id="UP001437460">
    <property type="component" value="Unassembled WGS sequence"/>
</dbReference>
<dbReference type="InterPro" id="IPR036866">
    <property type="entry name" value="RibonucZ/Hydroxyglut_hydro"/>
</dbReference>
<keyword evidence="3" id="KW-1185">Reference proteome</keyword>
<feature type="domain" description="Metallo-beta-lactamase" evidence="1">
    <location>
        <begin position="16"/>
        <end position="182"/>
    </location>
</feature>
<evidence type="ECO:0000313" key="2">
    <source>
        <dbReference type="EMBL" id="MEQ2564523.1"/>
    </source>
</evidence>
<reference evidence="2 3" key="1">
    <citation type="submission" date="2024-03" db="EMBL/GenBank/DDBJ databases">
        <title>Human intestinal bacterial collection.</title>
        <authorList>
            <person name="Pauvert C."/>
            <person name="Hitch T.C.A."/>
            <person name="Clavel T."/>
        </authorList>
    </citation>
    <scope>NUCLEOTIDE SEQUENCE [LARGE SCALE GENOMIC DNA]</scope>
    <source>
        <strain evidence="2 3">CLA-AP-H27</strain>
    </source>
</reference>
<dbReference type="Gene3D" id="3.60.15.10">
    <property type="entry name" value="Ribonuclease Z/Hydroxyacylglutathione hydrolase-like"/>
    <property type="match status" value="2"/>
</dbReference>
<name>A0ABV1HSF6_9FIRM</name>
<keyword evidence="2" id="KW-0378">Hydrolase</keyword>
<dbReference type="InterPro" id="IPR050698">
    <property type="entry name" value="MBL"/>
</dbReference>
<dbReference type="EMBL" id="JBBMFJ010000051">
    <property type="protein sequence ID" value="MEQ2564523.1"/>
    <property type="molecule type" value="Genomic_DNA"/>
</dbReference>
<comment type="caution">
    <text evidence="2">The sequence shown here is derived from an EMBL/GenBank/DDBJ whole genome shotgun (WGS) entry which is preliminary data.</text>
</comment>
<organism evidence="2 3">
    <name type="scientific">Ventrimonas faecis</name>
    <dbReference type="NCBI Taxonomy" id="3133170"/>
    <lineage>
        <taxon>Bacteria</taxon>
        <taxon>Bacillati</taxon>
        <taxon>Bacillota</taxon>
        <taxon>Clostridia</taxon>
        <taxon>Lachnospirales</taxon>
        <taxon>Lachnospiraceae</taxon>
        <taxon>Ventrimonas</taxon>
    </lineage>
</organism>
<dbReference type="InterPro" id="IPR001279">
    <property type="entry name" value="Metallo-B-lactamas"/>
</dbReference>
<accession>A0ABV1HSF6</accession>
<dbReference type="RefSeq" id="WP_349230507.1">
    <property type="nucleotide sequence ID" value="NZ_JBBMFJ010000051.1"/>
</dbReference>